<accession>A0A6A6IJA6</accession>
<proteinExistence type="predicted"/>
<gene>
    <name evidence="2" type="ORF">BU26DRAFT_518580</name>
</gene>
<keyword evidence="1" id="KW-0732">Signal</keyword>
<dbReference type="Proteomes" id="UP000800094">
    <property type="component" value="Unassembled WGS sequence"/>
</dbReference>
<evidence type="ECO:0000256" key="1">
    <source>
        <dbReference type="SAM" id="SignalP"/>
    </source>
</evidence>
<dbReference type="RefSeq" id="XP_033685142.1">
    <property type="nucleotide sequence ID" value="XM_033828847.1"/>
</dbReference>
<name>A0A6A6IJA6_9PLEO</name>
<feature type="signal peptide" evidence="1">
    <location>
        <begin position="1"/>
        <end position="26"/>
    </location>
</feature>
<reference evidence="2" key="1">
    <citation type="journal article" date="2020" name="Stud. Mycol.">
        <title>101 Dothideomycetes genomes: a test case for predicting lifestyles and emergence of pathogens.</title>
        <authorList>
            <person name="Haridas S."/>
            <person name="Albert R."/>
            <person name="Binder M."/>
            <person name="Bloem J."/>
            <person name="Labutti K."/>
            <person name="Salamov A."/>
            <person name="Andreopoulos B."/>
            <person name="Baker S."/>
            <person name="Barry K."/>
            <person name="Bills G."/>
            <person name="Bluhm B."/>
            <person name="Cannon C."/>
            <person name="Castanera R."/>
            <person name="Culley D."/>
            <person name="Daum C."/>
            <person name="Ezra D."/>
            <person name="Gonzalez J."/>
            <person name="Henrissat B."/>
            <person name="Kuo A."/>
            <person name="Liang C."/>
            <person name="Lipzen A."/>
            <person name="Lutzoni F."/>
            <person name="Magnuson J."/>
            <person name="Mondo S."/>
            <person name="Nolan M."/>
            <person name="Ohm R."/>
            <person name="Pangilinan J."/>
            <person name="Park H.-J."/>
            <person name="Ramirez L."/>
            <person name="Alfaro M."/>
            <person name="Sun H."/>
            <person name="Tritt A."/>
            <person name="Yoshinaga Y."/>
            <person name="Zwiers L.-H."/>
            <person name="Turgeon B."/>
            <person name="Goodwin S."/>
            <person name="Spatafora J."/>
            <person name="Crous P."/>
            <person name="Grigoriev I."/>
        </authorList>
    </citation>
    <scope>NUCLEOTIDE SEQUENCE</scope>
    <source>
        <strain evidence="2">CBS 122368</strain>
    </source>
</reference>
<dbReference type="EMBL" id="ML987194">
    <property type="protein sequence ID" value="KAF2250138.1"/>
    <property type="molecule type" value="Genomic_DNA"/>
</dbReference>
<feature type="non-terminal residue" evidence="2">
    <location>
        <position position="72"/>
    </location>
</feature>
<dbReference type="GeneID" id="54582177"/>
<organism evidence="2 3">
    <name type="scientific">Trematosphaeria pertusa</name>
    <dbReference type="NCBI Taxonomy" id="390896"/>
    <lineage>
        <taxon>Eukaryota</taxon>
        <taxon>Fungi</taxon>
        <taxon>Dikarya</taxon>
        <taxon>Ascomycota</taxon>
        <taxon>Pezizomycotina</taxon>
        <taxon>Dothideomycetes</taxon>
        <taxon>Pleosporomycetidae</taxon>
        <taxon>Pleosporales</taxon>
        <taxon>Massarineae</taxon>
        <taxon>Trematosphaeriaceae</taxon>
        <taxon>Trematosphaeria</taxon>
    </lineage>
</organism>
<evidence type="ECO:0000313" key="3">
    <source>
        <dbReference type="Proteomes" id="UP000800094"/>
    </source>
</evidence>
<sequence>MRQPDSLQLISLSISRLLTLCQSVTALLENFEVAEVRSVQAGRRLSAHHYTARSRAETVYTALQGFSSLRRG</sequence>
<feature type="chain" id="PRO_5025389667" evidence="1">
    <location>
        <begin position="27"/>
        <end position="72"/>
    </location>
</feature>
<protein>
    <submittedName>
        <fullName evidence="2">Uncharacterized protein</fullName>
    </submittedName>
</protein>
<keyword evidence="3" id="KW-1185">Reference proteome</keyword>
<dbReference type="AlphaFoldDB" id="A0A6A6IJA6"/>
<evidence type="ECO:0000313" key="2">
    <source>
        <dbReference type="EMBL" id="KAF2250138.1"/>
    </source>
</evidence>